<protein>
    <submittedName>
        <fullName evidence="1">Uncharacterized protein</fullName>
    </submittedName>
</protein>
<organism evidence="1 2">
    <name type="scientific">Janthinobacterium lividum</name>
    <dbReference type="NCBI Taxonomy" id="29581"/>
    <lineage>
        <taxon>Bacteria</taxon>
        <taxon>Pseudomonadati</taxon>
        <taxon>Pseudomonadota</taxon>
        <taxon>Betaproteobacteria</taxon>
        <taxon>Burkholderiales</taxon>
        <taxon>Oxalobacteraceae</taxon>
        <taxon>Janthinobacterium</taxon>
    </lineage>
</organism>
<sequence>MTDQQIVPWLFFLHMLKKLTLIFYQAPRNWGLPEILYGFWLMQEKISNIFSSRIRMIFGTKKKLIVLC</sequence>
<reference evidence="1 2" key="1">
    <citation type="submission" date="2015-06" db="EMBL/GenBank/DDBJ databases">
        <title>Draft genome sequencing of a biphenyl-degrading bacterium, Janthinobacterium lividum MEG1.</title>
        <authorList>
            <person name="Shimodaira J."/>
            <person name="Hatta T."/>
        </authorList>
    </citation>
    <scope>NUCLEOTIDE SEQUENCE [LARGE SCALE GENOMIC DNA]</scope>
    <source>
        <strain evidence="1 2">MEG1</strain>
    </source>
</reference>
<comment type="caution">
    <text evidence="1">The sequence shown here is derived from an EMBL/GenBank/DDBJ whole genome shotgun (WGS) entry which is preliminary data.</text>
</comment>
<evidence type="ECO:0000313" key="1">
    <source>
        <dbReference type="EMBL" id="OHV99111.1"/>
    </source>
</evidence>
<accession>A0A1S1UH43</accession>
<dbReference type="EMBL" id="LFKP01000001">
    <property type="protein sequence ID" value="OHV99111.1"/>
    <property type="molecule type" value="Genomic_DNA"/>
</dbReference>
<evidence type="ECO:0000313" key="2">
    <source>
        <dbReference type="Proteomes" id="UP000179840"/>
    </source>
</evidence>
<dbReference type="Proteomes" id="UP000179840">
    <property type="component" value="Unassembled WGS sequence"/>
</dbReference>
<name>A0A1S1UH43_9BURK</name>
<proteinExistence type="predicted"/>
<gene>
    <name evidence="1" type="ORF">AKG95_01180</name>
</gene>
<dbReference type="AlphaFoldDB" id="A0A1S1UH43"/>